<keyword evidence="2" id="KW-1185">Reference proteome</keyword>
<dbReference type="PANTHER" id="PTHR39185">
    <property type="entry name" value="SWARMING MOTILITY PROTEIN SWRD"/>
    <property type="match status" value="1"/>
</dbReference>
<dbReference type="RefSeq" id="WP_343799217.1">
    <property type="nucleotide sequence ID" value="NZ_BAAADJ010000022.1"/>
</dbReference>
<name>A0ABP3G0J9_9BACI</name>
<dbReference type="Pfam" id="PF06289">
    <property type="entry name" value="FlbD"/>
    <property type="match status" value="1"/>
</dbReference>
<dbReference type="InterPro" id="IPR009384">
    <property type="entry name" value="SwrD-like"/>
</dbReference>
<evidence type="ECO:0000313" key="2">
    <source>
        <dbReference type="Proteomes" id="UP001500782"/>
    </source>
</evidence>
<dbReference type="EMBL" id="BAAADJ010000022">
    <property type="protein sequence ID" value="GAA0331865.1"/>
    <property type="molecule type" value="Genomic_DNA"/>
</dbReference>
<gene>
    <name evidence="1" type="primary">swrD</name>
    <name evidence="1" type="ORF">GCM10008967_23110</name>
</gene>
<reference evidence="2" key="1">
    <citation type="journal article" date="2019" name="Int. J. Syst. Evol. Microbiol.">
        <title>The Global Catalogue of Microorganisms (GCM) 10K type strain sequencing project: providing services to taxonomists for standard genome sequencing and annotation.</title>
        <authorList>
            <consortium name="The Broad Institute Genomics Platform"/>
            <consortium name="The Broad Institute Genome Sequencing Center for Infectious Disease"/>
            <person name="Wu L."/>
            <person name="Ma J."/>
        </authorList>
    </citation>
    <scope>NUCLEOTIDE SEQUENCE [LARGE SCALE GENOMIC DNA]</scope>
    <source>
        <strain evidence="2">JCM 9731</strain>
    </source>
</reference>
<protein>
    <submittedName>
        <fullName evidence="1">Swarming motility protein SwrD</fullName>
    </submittedName>
</protein>
<dbReference type="Proteomes" id="UP001500782">
    <property type="component" value="Unassembled WGS sequence"/>
</dbReference>
<proteinExistence type="predicted"/>
<accession>A0ABP3G0J9</accession>
<dbReference type="PANTHER" id="PTHR39185:SF1">
    <property type="entry name" value="SWARMING MOTILITY PROTEIN SWRD"/>
    <property type="match status" value="1"/>
</dbReference>
<organism evidence="1 2">
    <name type="scientific">Bacillus carboniphilus</name>
    <dbReference type="NCBI Taxonomy" id="86663"/>
    <lineage>
        <taxon>Bacteria</taxon>
        <taxon>Bacillati</taxon>
        <taxon>Bacillota</taxon>
        <taxon>Bacilli</taxon>
        <taxon>Bacillales</taxon>
        <taxon>Bacillaceae</taxon>
        <taxon>Bacillus</taxon>
    </lineage>
</organism>
<evidence type="ECO:0000313" key="1">
    <source>
        <dbReference type="EMBL" id="GAA0331865.1"/>
    </source>
</evidence>
<comment type="caution">
    <text evidence="1">The sequence shown here is derived from an EMBL/GenBank/DDBJ whole genome shotgun (WGS) entry which is preliminary data.</text>
</comment>
<sequence length="72" mass="7973">MITLTKLNGKAFTLNAVYIETIEAFPDCTITLSNGKKYVVKETVEEVTSQVEAFYKRVGLFAVMGQGGELHE</sequence>